<comment type="caution">
    <text evidence="2">The sequence shown here is derived from an EMBL/GenBank/DDBJ whole genome shotgun (WGS) entry which is preliminary data.</text>
</comment>
<accession>A0A371AWE0</accession>
<dbReference type="AlphaFoldDB" id="A0A371AWE0"/>
<protein>
    <submittedName>
        <fullName evidence="2">Transposase</fullName>
    </submittedName>
</protein>
<dbReference type="InterPro" id="IPR045489">
    <property type="entry name" value="DUF6429"/>
</dbReference>
<dbReference type="Pfam" id="PF20008">
    <property type="entry name" value="DUF6429"/>
    <property type="match status" value="1"/>
</dbReference>
<proteinExistence type="predicted"/>
<evidence type="ECO:0000313" key="2">
    <source>
        <dbReference type="EMBL" id="RDU23861.1"/>
    </source>
</evidence>
<feature type="domain" description="DUF6429" evidence="1">
    <location>
        <begin position="7"/>
        <end position="83"/>
    </location>
</feature>
<name>A0A371AWE0_9FIRM</name>
<dbReference type="EMBL" id="QRCT01000019">
    <property type="protein sequence ID" value="RDU23861.1"/>
    <property type="molecule type" value="Genomic_DNA"/>
</dbReference>
<reference evidence="2 3" key="1">
    <citation type="submission" date="2018-07" db="EMBL/GenBank/DDBJ databases">
        <title>Anaerosacharophilus polymeroproducens gen. nov. sp. nov., an anaerobic bacterium isolated from salt field.</title>
        <authorList>
            <person name="Kim W."/>
            <person name="Yang S.-H."/>
            <person name="Oh J."/>
            <person name="Lee J.-H."/>
            <person name="Kwon K.K."/>
        </authorList>
    </citation>
    <scope>NUCLEOTIDE SEQUENCE [LARGE SCALE GENOMIC DNA]</scope>
    <source>
        <strain evidence="2 3">MCWD5</strain>
    </source>
</reference>
<organism evidence="2 3">
    <name type="scientific">Anaerosacchariphilus polymeriproducens</name>
    <dbReference type="NCBI Taxonomy" id="1812858"/>
    <lineage>
        <taxon>Bacteria</taxon>
        <taxon>Bacillati</taxon>
        <taxon>Bacillota</taxon>
        <taxon>Clostridia</taxon>
        <taxon>Lachnospirales</taxon>
        <taxon>Lachnospiraceae</taxon>
        <taxon>Anaerosacchariphilus</taxon>
    </lineage>
</organism>
<evidence type="ECO:0000313" key="3">
    <source>
        <dbReference type="Proteomes" id="UP000255036"/>
    </source>
</evidence>
<dbReference type="OrthoDB" id="9800962at2"/>
<sequence length="88" mass="10170">MERTSAKEAVKELTLALMYLTRFSIQDRSCASENNAWKGYPFKVLDELEEEGMINQGSHRSKSVHIYDVGLEQARGLLEKYGIEDWEE</sequence>
<gene>
    <name evidence="2" type="ORF">DWV06_07670</name>
</gene>
<keyword evidence="3" id="KW-1185">Reference proteome</keyword>
<dbReference type="Proteomes" id="UP000255036">
    <property type="component" value="Unassembled WGS sequence"/>
</dbReference>
<evidence type="ECO:0000259" key="1">
    <source>
        <dbReference type="Pfam" id="PF20008"/>
    </source>
</evidence>